<protein>
    <submittedName>
        <fullName evidence="1">Uncharacterized protein</fullName>
    </submittedName>
</protein>
<dbReference type="EMBL" id="AP023356">
    <property type="protein sequence ID" value="BCJ42996.1"/>
    <property type="molecule type" value="Genomic_DNA"/>
</dbReference>
<organism evidence="1 2">
    <name type="scientific">Actinoplanes ianthinogenes</name>
    <dbReference type="NCBI Taxonomy" id="122358"/>
    <lineage>
        <taxon>Bacteria</taxon>
        <taxon>Bacillati</taxon>
        <taxon>Actinomycetota</taxon>
        <taxon>Actinomycetes</taxon>
        <taxon>Micromonosporales</taxon>
        <taxon>Micromonosporaceae</taxon>
        <taxon>Actinoplanes</taxon>
    </lineage>
</organism>
<proteinExistence type="predicted"/>
<evidence type="ECO:0000313" key="2">
    <source>
        <dbReference type="Proteomes" id="UP000676967"/>
    </source>
</evidence>
<dbReference type="RefSeq" id="WP_189328390.1">
    <property type="nucleotide sequence ID" value="NZ_AP023356.1"/>
</dbReference>
<sequence>MTELLALHGIVEAAPDVVAAVLLDVRPGGRSPLATEGPIEPATDTGDEFVVVRDGSRLTVRVDRAARSVTREGEWWYRGVTSVQPDPRGSLVIARILNIARGNRWAVRWVARGPLNAAPAGFAADLDHLGRELGVPAWALDGPAS</sequence>
<dbReference type="Proteomes" id="UP000676967">
    <property type="component" value="Chromosome"/>
</dbReference>
<gene>
    <name evidence="1" type="ORF">Aiant_36530</name>
</gene>
<accession>A0ABM7LUS3</accession>
<evidence type="ECO:0000313" key="1">
    <source>
        <dbReference type="EMBL" id="BCJ42996.1"/>
    </source>
</evidence>
<keyword evidence="2" id="KW-1185">Reference proteome</keyword>
<reference evidence="1 2" key="1">
    <citation type="submission" date="2020-08" db="EMBL/GenBank/DDBJ databases">
        <title>Whole genome shotgun sequence of Actinoplanes ianthinogenes NBRC 13996.</title>
        <authorList>
            <person name="Komaki H."/>
            <person name="Tamura T."/>
        </authorList>
    </citation>
    <scope>NUCLEOTIDE SEQUENCE [LARGE SCALE GENOMIC DNA]</scope>
    <source>
        <strain evidence="1 2">NBRC 13996</strain>
    </source>
</reference>
<name>A0ABM7LUS3_9ACTN</name>